<evidence type="ECO:0000256" key="1">
    <source>
        <dbReference type="ARBA" id="ARBA00022737"/>
    </source>
</evidence>
<sequence>MKSGWTVLHCAAHHGAPRETVEKLVAAGAEVDAVDRRGRTALHEAASAGEAEVAEVLVELGADPTRKSKAALRPHTPSSGRHSRRARRRVSGRARTAGLRPARTARKSRPARSSGWGSLAHAAARANRRRNSGHRRRRPRLRLPTSRCGAPRNRRRAAQNALAPPPPLPAARGARTPRPTVRTFAAAAPSGAPRPHTRHAGGETAVLVFSTTYTVL</sequence>
<dbReference type="KEGG" id="ehx:EMIHUDRAFT_435094"/>
<name>A0A0D3JSP4_EMIH1</name>
<reference evidence="6" key="1">
    <citation type="journal article" date="2013" name="Nature">
        <title>Pan genome of the phytoplankton Emiliania underpins its global distribution.</title>
        <authorList>
            <person name="Read B.A."/>
            <person name="Kegel J."/>
            <person name="Klute M.J."/>
            <person name="Kuo A."/>
            <person name="Lefebvre S.C."/>
            <person name="Maumus F."/>
            <person name="Mayer C."/>
            <person name="Miller J."/>
            <person name="Monier A."/>
            <person name="Salamov A."/>
            <person name="Young J."/>
            <person name="Aguilar M."/>
            <person name="Claverie J.M."/>
            <person name="Frickenhaus S."/>
            <person name="Gonzalez K."/>
            <person name="Herman E.K."/>
            <person name="Lin Y.C."/>
            <person name="Napier J."/>
            <person name="Ogata H."/>
            <person name="Sarno A.F."/>
            <person name="Shmutz J."/>
            <person name="Schroeder D."/>
            <person name="de Vargas C."/>
            <person name="Verret F."/>
            <person name="von Dassow P."/>
            <person name="Valentin K."/>
            <person name="Van de Peer Y."/>
            <person name="Wheeler G."/>
            <person name="Dacks J.B."/>
            <person name="Delwiche C.F."/>
            <person name="Dyhrman S.T."/>
            <person name="Glockner G."/>
            <person name="John U."/>
            <person name="Richards T."/>
            <person name="Worden A.Z."/>
            <person name="Zhang X."/>
            <person name="Grigoriev I.V."/>
            <person name="Allen A.E."/>
            <person name="Bidle K."/>
            <person name="Borodovsky M."/>
            <person name="Bowler C."/>
            <person name="Brownlee C."/>
            <person name="Cock J.M."/>
            <person name="Elias M."/>
            <person name="Gladyshev V.N."/>
            <person name="Groth M."/>
            <person name="Guda C."/>
            <person name="Hadaegh A."/>
            <person name="Iglesias-Rodriguez M.D."/>
            <person name="Jenkins J."/>
            <person name="Jones B.M."/>
            <person name="Lawson T."/>
            <person name="Leese F."/>
            <person name="Lindquist E."/>
            <person name="Lobanov A."/>
            <person name="Lomsadze A."/>
            <person name="Malik S.B."/>
            <person name="Marsh M.E."/>
            <person name="Mackinder L."/>
            <person name="Mock T."/>
            <person name="Mueller-Roeber B."/>
            <person name="Pagarete A."/>
            <person name="Parker M."/>
            <person name="Probert I."/>
            <person name="Quesneville H."/>
            <person name="Raines C."/>
            <person name="Rensing S.A."/>
            <person name="Riano-Pachon D.M."/>
            <person name="Richier S."/>
            <person name="Rokitta S."/>
            <person name="Shiraiwa Y."/>
            <person name="Soanes D.M."/>
            <person name="van der Giezen M."/>
            <person name="Wahlund T.M."/>
            <person name="Williams B."/>
            <person name="Wilson W."/>
            <person name="Wolfe G."/>
            <person name="Wurch L.L."/>
        </authorList>
    </citation>
    <scope>NUCLEOTIDE SEQUENCE</scope>
</reference>
<dbReference type="GeneID" id="17272075"/>
<accession>A0A0D3JSP4</accession>
<protein>
    <recommendedName>
        <fullName evidence="7">Ankyrin repeat domain-containing protein</fullName>
    </recommendedName>
</protein>
<evidence type="ECO:0000313" key="5">
    <source>
        <dbReference type="EnsemblProtists" id="EOD26529"/>
    </source>
</evidence>
<dbReference type="InterPro" id="IPR036770">
    <property type="entry name" value="Ankyrin_rpt-contain_sf"/>
</dbReference>
<dbReference type="PANTHER" id="PTHR24171:SF8">
    <property type="entry name" value="BRCA1-ASSOCIATED RING DOMAIN PROTEIN 1"/>
    <property type="match status" value="1"/>
</dbReference>
<feature type="compositionally biased region" description="Basic residues" evidence="4">
    <location>
        <begin position="81"/>
        <end position="92"/>
    </location>
</feature>
<keyword evidence="2 3" id="KW-0040">ANK repeat</keyword>
<dbReference type="GO" id="GO:0085020">
    <property type="term" value="P:protein K6-linked ubiquitination"/>
    <property type="evidence" value="ECO:0007669"/>
    <property type="project" value="TreeGrafter"/>
</dbReference>
<dbReference type="RefSeq" id="XP_005778958.1">
    <property type="nucleotide sequence ID" value="XM_005778901.1"/>
</dbReference>
<dbReference type="GO" id="GO:0004842">
    <property type="term" value="F:ubiquitin-protein transferase activity"/>
    <property type="evidence" value="ECO:0007669"/>
    <property type="project" value="TreeGrafter"/>
</dbReference>
<evidence type="ECO:0000313" key="6">
    <source>
        <dbReference type="Proteomes" id="UP000013827"/>
    </source>
</evidence>
<feature type="repeat" description="ANK" evidence="3">
    <location>
        <begin position="37"/>
        <end position="69"/>
    </location>
</feature>
<dbReference type="AlphaFoldDB" id="A0A0D3JSP4"/>
<feature type="repeat" description="ANK" evidence="3">
    <location>
        <begin position="3"/>
        <end position="36"/>
    </location>
</feature>
<keyword evidence="6" id="KW-1185">Reference proteome</keyword>
<evidence type="ECO:0008006" key="7">
    <source>
        <dbReference type="Google" id="ProtNLM"/>
    </source>
</evidence>
<dbReference type="PaxDb" id="2903-EOD26529"/>
<dbReference type="PANTHER" id="PTHR24171">
    <property type="entry name" value="ANKYRIN REPEAT DOMAIN-CONTAINING PROTEIN 39-RELATED"/>
    <property type="match status" value="1"/>
</dbReference>
<evidence type="ECO:0000256" key="3">
    <source>
        <dbReference type="PROSITE-ProRule" id="PRU00023"/>
    </source>
</evidence>
<proteinExistence type="predicted"/>
<reference evidence="5" key="2">
    <citation type="submission" date="2024-10" db="UniProtKB">
        <authorList>
            <consortium name="EnsemblProtists"/>
        </authorList>
    </citation>
    <scope>IDENTIFICATION</scope>
</reference>
<dbReference type="SMART" id="SM00248">
    <property type="entry name" value="ANK"/>
    <property type="match status" value="2"/>
</dbReference>
<dbReference type="SUPFAM" id="SSF48403">
    <property type="entry name" value="Ankyrin repeat"/>
    <property type="match status" value="1"/>
</dbReference>
<dbReference type="HOGENOM" id="CLU_103612_0_0_1"/>
<keyword evidence="1" id="KW-0677">Repeat</keyword>
<dbReference type="Pfam" id="PF12796">
    <property type="entry name" value="Ank_2"/>
    <property type="match status" value="1"/>
</dbReference>
<organism evidence="5 6">
    <name type="scientific">Emiliania huxleyi (strain CCMP1516)</name>
    <dbReference type="NCBI Taxonomy" id="280463"/>
    <lineage>
        <taxon>Eukaryota</taxon>
        <taxon>Haptista</taxon>
        <taxon>Haptophyta</taxon>
        <taxon>Prymnesiophyceae</taxon>
        <taxon>Isochrysidales</taxon>
        <taxon>Noelaerhabdaceae</taxon>
        <taxon>Emiliania</taxon>
    </lineage>
</organism>
<dbReference type="Gene3D" id="1.25.40.20">
    <property type="entry name" value="Ankyrin repeat-containing domain"/>
    <property type="match status" value="1"/>
</dbReference>
<feature type="compositionally biased region" description="Basic residues" evidence="4">
    <location>
        <begin position="126"/>
        <end position="141"/>
    </location>
</feature>
<dbReference type="PROSITE" id="PS50297">
    <property type="entry name" value="ANK_REP_REGION"/>
    <property type="match status" value="2"/>
</dbReference>
<evidence type="ECO:0000256" key="2">
    <source>
        <dbReference type="ARBA" id="ARBA00023043"/>
    </source>
</evidence>
<feature type="region of interest" description="Disordered" evidence="4">
    <location>
        <begin position="64"/>
        <end position="178"/>
    </location>
</feature>
<dbReference type="Proteomes" id="UP000013827">
    <property type="component" value="Unassembled WGS sequence"/>
</dbReference>
<dbReference type="STRING" id="2903.R1F096"/>
<dbReference type="PROSITE" id="PS50088">
    <property type="entry name" value="ANK_REPEAT"/>
    <property type="match status" value="2"/>
</dbReference>
<dbReference type="EnsemblProtists" id="EOD26529">
    <property type="protein sequence ID" value="EOD26529"/>
    <property type="gene ID" value="EMIHUDRAFT_435094"/>
</dbReference>
<dbReference type="InterPro" id="IPR002110">
    <property type="entry name" value="Ankyrin_rpt"/>
</dbReference>
<evidence type="ECO:0000256" key="4">
    <source>
        <dbReference type="SAM" id="MobiDB-lite"/>
    </source>
</evidence>